<keyword evidence="1" id="KW-0805">Transcription regulation</keyword>
<accession>A0A810L3F7</accession>
<evidence type="ECO:0000256" key="2">
    <source>
        <dbReference type="ARBA" id="ARBA00023125"/>
    </source>
</evidence>
<dbReference type="GO" id="GO:0003700">
    <property type="term" value="F:DNA-binding transcription factor activity"/>
    <property type="evidence" value="ECO:0007669"/>
    <property type="project" value="TreeGrafter"/>
</dbReference>
<dbReference type="KEGG" id="aser:Asera_41980"/>
<dbReference type="RefSeq" id="WP_030444520.1">
    <property type="nucleotide sequence ID" value="NZ_AP023354.1"/>
</dbReference>
<name>A0A810L3F7_9ACTN</name>
<dbReference type="PANTHER" id="PTHR30055">
    <property type="entry name" value="HTH-TYPE TRANSCRIPTIONAL REGULATOR RUTR"/>
    <property type="match status" value="1"/>
</dbReference>
<organism evidence="6 7">
    <name type="scientific">Actinocatenispora sera</name>
    <dbReference type="NCBI Taxonomy" id="390989"/>
    <lineage>
        <taxon>Bacteria</taxon>
        <taxon>Bacillati</taxon>
        <taxon>Actinomycetota</taxon>
        <taxon>Actinomycetes</taxon>
        <taxon>Micromonosporales</taxon>
        <taxon>Micromonosporaceae</taxon>
        <taxon>Actinocatenispora</taxon>
    </lineage>
</organism>
<evidence type="ECO:0000256" key="4">
    <source>
        <dbReference type="PROSITE-ProRule" id="PRU00335"/>
    </source>
</evidence>
<feature type="domain" description="HTH tetR-type" evidence="5">
    <location>
        <begin position="25"/>
        <end position="85"/>
    </location>
</feature>
<sequence length="235" mass="24821">MAVRKDALALLWDQPPAGRRGPKPTLTHARIAAAGIELADAEGLTAVTMQRVAEALDVTKMALYRYVPGKAELIALMTEAALGAAPELPAAPWRQALGEWARQIFAGYVRHPWALATTVGPRPVGPNELSWMEVACARLAGTGLTGSEMLDVAATLIGHVRSIAQQDVAAGSAGPEQDLQQGIATVLHEHRDRYPALTAALDATVEQGGSDQALDFGLARILDGVELLITRRTGA</sequence>
<dbReference type="OrthoDB" id="2570341at2"/>
<dbReference type="GO" id="GO:0045892">
    <property type="term" value="P:negative regulation of DNA-templated transcription"/>
    <property type="evidence" value="ECO:0007669"/>
    <property type="project" value="InterPro"/>
</dbReference>
<proteinExistence type="predicted"/>
<gene>
    <name evidence="6" type="ORF">Asera_41980</name>
</gene>
<evidence type="ECO:0000259" key="5">
    <source>
        <dbReference type="PROSITE" id="PS50977"/>
    </source>
</evidence>
<keyword evidence="3" id="KW-0804">Transcription</keyword>
<dbReference type="InterPro" id="IPR001647">
    <property type="entry name" value="HTH_TetR"/>
</dbReference>
<dbReference type="EMBL" id="AP023354">
    <property type="protein sequence ID" value="BCJ30090.1"/>
    <property type="molecule type" value="Genomic_DNA"/>
</dbReference>
<dbReference type="Gene3D" id="1.10.357.10">
    <property type="entry name" value="Tetracycline Repressor, domain 2"/>
    <property type="match status" value="1"/>
</dbReference>
<dbReference type="Pfam" id="PF00440">
    <property type="entry name" value="TetR_N"/>
    <property type="match status" value="1"/>
</dbReference>
<reference evidence="6" key="1">
    <citation type="submission" date="2020-08" db="EMBL/GenBank/DDBJ databases">
        <title>Whole genome shotgun sequence of Actinocatenispora sera NBRC 101916.</title>
        <authorList>
            <person name="Komaki H."/>
            <person name="Tamura T."/>
        </authorList>
    </citation>
    <scope>NUCLEOTIDE SEQUENCE</scope>
    <source>
        <strain evidence="6">NBRC 101916</strain>
    </source>
</reference>
<evidence type="ECO:0000313" key="6">
    <source>
        <dbReference type="EMBL" id="BCJ30090.1"/>
    </source>
</evidence>
<dbReference type="SUPFAM" id="SSF46689">
    <property type="entry name" value="Homeodomain-like"/>
    <property type="match status" value="1"/>
</dbReference>
<dbReference type="PANTHER" id="PTHR30055:SF151">
    <property type="entry name" value="TRANSCRIPTIONAL REGULATORY PROTEIN"/>
    <property type="match status" value="1"/>
</dbReference>
<evidence type="ECO:0000313" key="7">
    <source>
        <dbReference type="Proteomes" id="UP000680750"/>
    </source>
</evidence>
<protein>
    <submittedName>
        <fullName evidence="6">TetR family transcriptional regulator</fullName>
    </submittedName>
</protein>
<dbReference type="SUPFAM" id="SSF48498">
    <property type="entry name" value="Tetracyclin repressor-like, C-terminal domain"/>
    <property type="match status" value="1"/>
</dbReference>
<dbReference type="Gene3D" id="1.10.10.60">
    <property type="entry name" value="Homeodomain-like"/>
    <property type="match status" value="1"/>
</dbReference>
<dbReference type="PROSITE" id="PS50977">
    <property type="entry name" value="HTH_TETR_2"/>
    <property type="match status" value="1"/>
</dbReference>
<keyword evidence="7" id="KW-1185">Reference proteome</keyword>
<dbReference type="Proteomes" id="UP000680750">
    <property type="component" value="Chromosome"/>
</dbReference>
<dbReference type="InterPro" id="IPR009057">
    <property type="entry name" value="Homeodomain-like_sf"/>
</dbReference>
<evidence type="ECO:0000256" key="3">
    <source>
        <dbReference type="ARBA" id="ARBA00023163"/>
    </source>
</evidence>
<dbReference type="InterPro" id="IPR050109">
    <property type="entry name" value="HTH-type_TetR-like_transc_reg"/>
</dbReference>
<feature type="DNA-binding region" description="H-T-H motif" evidence="4">
    <location>
        <begin position="48"/>
        <end position="67"/>
    </location>
</feature>
<evidence type="ECO:0000256" key="1">
    <source>
        <dbReference type="ARBA" id="ARBA00023015"/>
    </source>
</evidence>
<dbReference type="AlphaFoldDB" id="A0A810L3F7"/>
<dbReference type="GO" id="GO:0000976">
    <property type="term" value="F:transcription cis-regulatory region binding"/>
    <property type="evidence" value="ECO:0007669"/>
    <property type="project" value="TreeGrafter"/>
</dbReference>
<dbReference type="InterPro" id="IPR004111">
    <property type="entry name" value="Repressor_TetR_C"/>
</dbReference>
<keyword evidence="2 4" id="KW-0238">DNA-binding</keyword>
<dbReference type="Pfam" id="PF02909">
    <property type="entry name" value="TetR_C_1"/>
    <property type="match status" value="1"/>
</dbReference>
<dbReference type="InterPro" id="IPR036271">
    <property type="entry name" value="Tet_transcr_reg_TetR-rel_C_sf"/>
</dbReference>